<feature type="transmembrane region" description="Helical" evidence="1">
    <location>
        <begin position="12"/>
        <end position="35"/>
    </location>
</feature>
<name>I3SYM0_MEDTR</name>
<dbReference type="EMBL" id="BT145568">
    <property type="protein sequence ID" value="AFK45362.1"/>
    <property type="molecule type" value="mRNA"/>
</dbReference>
<sequence>METMTEKIKHNLLNCILELIFGKKSISLILIITLLRRSFTLLQLTL</sequence>
<reference evidence="2" key="1">
    <citation type="submission" date="2012-05" db="EMBL/GenBank/DDBJ databases">
        <authorList>
            <person name="Krishnakumar V."/>
            <person name="Cheung F."/>
            <person name="Xiao Y."/>
            <person name="Chan A."/>
            <person name="Moskal W.A."/>
            <person name="Town C.D."/>
        </authorList>
    </citation>
    <scope>NUCLEOTIDE SEQUENCE</scope>
</reference>
<protein>
    <recommendedName>
        <fullName evidence="3">Transmembrane protein</fullName>
    </recommendedName>
</protein>
<evidence type="ECO:0008006" key="3">
    <source>
        <dbReference type="Google" id="ProtNLM"/>
    </source>
</evidence>
<keyword evidence="1" id="KW-1133">Transmembrane helix</keyword>
<dbReference type="AlphaFoldDB" id="I3SYM0"/>
<evidence type="ECO:0000313" key="2">
    <source>
        <dbReference type="EMBL" id="AFK45362.1"/>
    </source>
</evidence>
<organism evidence="2">
    <name type="scientific">Medicago truncatula</name>
    <name type="common">Barrel medic</name>
    <name type="synonym">Medicago tribuloides</name>
    <dbReference type="NCBI Taxonomy" id="3880"/>
    <lineage>
        <taxon>Eukaryota</taxon>
        <taxon>Viridiplantae</taxon>
        <taxon>Streptophyta</taxon>
        <taxon>Embryophyta</taxon>
        <taxon>Tracheophyta</taxon>
        <taxon>Spermatophyta</taxon>
        <taxon>Magnoliopsida</taxon>
        <taxon>eudicotyledons</taxon>
        <taxon>Gunneridae</taxon>
        <taxon>Pentapetalae</taxon>
        <taxon>rosids</taxon>
        <taxon>fabids</taxon>
        <taxon>Fabales</taxon>
        <taxon>Fabaceae</taxon>
        <taxon>Papilionoideae</taxon>
        <taxon>50 kb inversion clade</taxon>
        <taxon>NPAAA clade</taxon>
        <taxon>Hologalegina</taxon>
        <taxon>IRL clade</taxon>
        <taxon>Trifolieae</taxon>
        <taxon>Medicago</taxon>
    </lineage>
</organism>
<proteinExistence type="evidence at transcript level"/>
<evidence type="ECO:0000256" key="1">
    <source>
        <dbReference type="SAM" id="Phobius"/>
    </source>
</evidence>
<accession>I3SYM0</accession>
<keyword evidence="1" id="KW-0472">Membrane</keyword>
<keyword evidence="1" id="KW-0812">Transmembrane</keyword>